<evidence type="ECO:0000313" key="2">
    <source>
        <dbReference type="EMBL" id="KAL2284807.1"/>
    </source>
</evidence>
<comment type="caution">
    <text evidence="2">The sequence shown here is derived from an EMBL/GenBank/DDBJ whole genome shotgun (WGS) entry which is preliminary data.</text>
</comment>
<evidence type="ECO:0000313" key="3">
    <source>
        <dbReference type="Proteomes" id="UP001600888"/>
    </source>
</evidence>
<dbReference type="InterPro" id="IPR036397">
    <property type="entry name" value="RNaseH_sf"/>
</dbReference>
<feature type="region of interest" description="Disordered" evidence="1">
    <location>
        <begin position="289"/>
        <end position="416"/>
    </location>
</feature>
<reference evidence="2 3" key="1">
    <citation type="submission" date="2024-03" db="EMBL/GenBank/DDBJ databases">
        <title>A high-quality draft genome sequence of Diaporthe vaccinii, a causative agent of upright dieback and viscid rot disease in cranberry plants.</title>
        <authorList>
            <person name="Sarrasin M."/>
            <person name="Lang B.F."/>
            <person name="Burger G."/>
        </authorList>
    </citation>
    <scope>NUCLEOTIDE SEQUENCE [LARGE SCALE GENOMIC DNA]</scope>
    <source>
        <strain evidence="2 3">IS7</strain>
    </source>
</reference>
<name>A0ABR4EQU4_9PEZI</name>
<evidence type="ECO:0000256" key="1">
    <source>
        <dbReference type="SAM" id="MobiDB-lite"/>
    </source>
</evidence>
<organism evidence="2 3">
    <name type="scientific">Diaporthe vaccinii</name>
    <dbReference type="NCBI Taxonomy" id="105482"/>
    <lineage>
        <taxon>Eukaryota</taxon>
        <taxon>Fungi</taxon>
        <taxon>Dikarya</taxon>
        <taxon>Ascomycota</taxon>
        <taxon>Pezizomycotina</taxon>
        <taxon>Sordariomycetes</taxon>
        <taxon>Sordariomycetidae</taxon>
        <taxon>Diaporthales</taxon>
        <taxon>Diaporthaceae</taxon>
        <taxon>Diaporthe</taxon>
        <taxon>Diaporthe eres species complex</taxon>
    </lineage>
</organism>
<dbReference type="Proteomes" id="UP001600888">
    <property type="component" value="Unassembled WGS sequence"/>
</dbReference>
<dbReference type="InterPro" id="IPR012337">
    <property type="entry name" value="RNaseH-like_sf"/>
</dbReference>
<feature type="compositionally biased region" description="Basic and acidic residues" evidence="1">
    <location>
        <begin position="320"/>
        <end position="353"/>
    </location>
</feature>
<keyword evidence="3" id="KW-1185">Reference proteome</keyword>
<dbReference type="EMBL" id="JBAWTH010000034">
    <property type="protein sequence ID" value="KAL2284807.1"/>
    <property type="molecule type" value="Genomic_DNA"/>
</dbReference>
<feature type="compositionally biased region" description="Basic and acidic residues" evidence="1">
    <location>
        <begin position="389"/>
        <end position="400"/>
    </location>
</feature>
<evidence type="ECO:0008006" key="4">
    <source>
        <dbReference type="Google" id="ProtNLM"/>
    </source>
</evidence>
<protein>
    <recommendedName>
        <fullName evidence="4">RNase H type-1 domain-containing protein</fullName>
    </recommendedName>
</protein>
<dbReference type="SUPFAM" id="SSF53098">
    <property type="entry name" value="Ribonuclease H-like"/>
    <property type="match status" value="1"/>
</dbReference>
<accession>A0ABR4EQU4</accession>
<sequence>MSLNVTIPPKVAAIDAAIAAQARASPTDTLVIHVYCDGSYKRGSYVERTRPRVGIGIVANIWLPRHTAKQRTSKACFIRCYRDDDNTTTEALALAEGAHIALQQISRIEILSPICSTDQIEVILWSDSTTVLRALEDRTRFQAQSEKTRHLLDIVKLKTYELQDLRADVSIHFRWCPQECVEPHETADDLSKQVRFSGGSTPSKAEELFKSGPHSFIESALHQRLGSAENPLLPEQTLQQDSDEQIGPHASSSGHPDPYAFIEMAALELPFQHKDVMLAAIELQKKVNAARSQDAPKGQVHKPKDQDSVPEGQNYESDDQVEKSEGQFHEAKDQDDETTGRVDGHDDQSHEPEGQPGQYDGDIDDNEGLSRESEALIDENDGQSRHPGRQNDESGSSKDGDVDDEPEVAEEVSPNRMLAMWAWVGRNWVDRRRPRR</sequence>
<dbReference type="Gene3D" id="3.30.420.10">
    <property type="entry name" value="Ribonuclease H-like superfamily/Ribonuclease H"/>
    <property type="match status" value="1"/>
</dbReference>
<gene>
    <name evidence="2" type="ORF">FJTKL_08636</name>
</gene>
<proteinExistence type="predicted"/>
<feature type="compositionally biased region" description="Acidic residues" evidence="1">
    <location>
        <begin position="401"/>
        <end position="410"/>
    </location>
</feature>